<evidence type="ECO:0000313" key="14">
    <source>
        <dbReference type="Proteomes" id="UP001165060"/>
    </source>
</evidence>
<evidence type="ECO:0000256" key="2">
    <source>
        <dbReference type="ARBA" id="ARBA00022475"/>
    </source>
</evidence>
<dbReference type="CDD" id="cd00637">
    <property type="entry name" value="7tm_classA_rhodopsin-like"/>
    <property type="match status" value="1"/>
</dbReference>
<evidence type="ECO:0000259" key="12">
    <source>
        <dbReference type="PROSITE" id="PS50262"/>
    </source>
</evidence>
<evidence type="ECO:0000256" key="8">
    <source>
        <dbReference type="ARBA" id="ARBA00023180"/>
    </source>
</evidence>
<dbReference type="InterPro" id="IPR023393">
    <property type="entry name" value="START-like_dom_sf"/>
</dbReference>
<dbReference type="EMBL" id="BRYB01006549">
    <property type="protein sequence ID" value="GMI51480.1"/>
    <property type="molecule type" value="Genomic_DNA"/>
</dbReference>
<evidence type="ECO:0000256" key="11">
    <source>
        <dbReference type="SAM" id="Phobius"/>
    </source>
</evidence>
<dbReference type="Gene3D" id="3.30.530.20">
    <property type="match status" value="1"/>
</dbReference>
<feature type="transmembrane region" description="Helical" evidence="11">
    <location>
        <begin position="1007"/>
        <end position="1028"/>
    </location>
</feature>
<keyword evidence="7" id="KW-0675">Receptor</keyword>
<keyword evidence="8" id="KW-0325">Glycoprotein</keyword>
<feature type="transmembrane region" description="Helical" evidence="11">
    <location>
        <begin position="252"/>
        <end position="276"/>
    </location>
</feature>
<comment type="caution">
    <text evidence="13">The sequence shown here is derived from an EMBL/GenBank/DDBJ whole genome shotgun (WGS) entry which is preliminary data.</text>
</comment>
<sequence length="1272" mass="140506">MSPSYHEQLYEYNFGNETNPLPPAMSSTSSAFTLATMSALSLGFLLSLLLLVCISRLTTASNRAIRSVQRLLCVSDLLFYLEFLVVLSINYTYQRVPSHVACQVQGVAVHFFSTANFTTITMSTYDRYWRLRQLRDSSKPSSSPFSPAHWRFYMFGILPFLLVHALLPVMTSGGYGIYVPKPSSTICFAGGGRGVAAHDVYPAMNACWFVGCFGVIIVASYHTLKIIHGLLSASNVQSTAAGRKRVEAERRAMLYAGAITLLFLTAWSLVAVHFVLLPFGTSSDWPPLFFSVLLFCASFPALNPVLSLYFDPGLARALRGPENERRIGTLAATSTGSAGGSRRGGPQQHAGSVVSHFDPEGNQMGEERKRAADVLSRKMLKKQLFGERTAPADDSEAQALELGLDLVFEIERGILEEKKQSNQLVQLWGNKQSLKAAVTVRASVKDVAAFLHDYESHYFNDTADMDLMVRDRYKIEDSGGRSHTTYLRVRPPKGRYRDRAVCSKNTCSGDGFGGDGAITYVSFPATHSDAPEVDAHVRAKCIWVFRIRPVQVGGVSGADASLRQVQERKKTTLEVYTQLDFKTGDPEREYEQLRRPLTVRAASQVQRYFQHLRSLKDLDAVDGDVMGTMLVDSVRVFQKIPPPPGARGKMGRLALSVMMEKNLALRELHKEHAWFSPMMVKIFSGAPPSGPSSVEKKLSKQLSDVTAAQGAMIGSKMTAKLLVNSTPKAGVDEWVRGIPAMQEFDEQMPFFRPFIEKVAIHKLSASSFGTKLRVFFGASFSVLGMGSDAYMVSELFAAGDLDKAWGVVAMVLLNVLFQLYIVYIQKRKRPRIMAKSMVLTILCLKPAVDAIRVAGDGEREHWETFTPHVSLVMTKIAEVFFEAIPAAIIQTNFVITRIVNGESVSRAAFGSIAISIMSVSYTVQTLSYDFDIEPSRRRRDPKVFGFVPDKNRSLVLAFMIAISVSAMTSQIFRCVLLYKISLPALALYLVVPTAIHVARKLLRSGDFYWSAGAPFLGTCVWTVAVKLTTDSTAWMMSYIPWGLGGAGYMANLAFNQCSSLAIAAAYASGGSGEDARLDGDIVWAVTLASNGLLLLSFAAFFATINGSHIPAFFSFETAADQSERLFYASVFTSPELRLWATTQQHETWYAHFRDDVKEFVERNVADWESERPLWWTNAVLASVPDDMLGGNGGARALRRKRALEEGERGERRKAGSLRKSVNLVIGDEDEDGDGDGDRYGYELDGGERHLEHLDERHLDEEIRGGGKVTPTA</sequence>
<evidence type="ECO:0000256" key="1">
    <source>
        <dbReference type="ARBA" id="ARBA00004651"/>
    </source>
</evidence>
<keyword evidence="2" id="KW-1003">Cell membrane</keyword>
<evidence type="ECO:0000313" key="13">
    <source>
        <dbReference type="EMBL" id="GMI51480.1"/>
    </source>
</evidence>
<dbReference type="InterPro" id="IPR017452">
    <property type="entry name" value="GPCR_Rhodpsn_7TM"/>
</dbReference>
<dbReference type="Gene3D" id="1.20.1070.10">
    <property type="entry name" value="Rhodopsin 7-helix transmembrane proteins"/>
    <property type="match status" value="1"/>
</dbReference>
<evidence type="ECO:0000256" key="10">
    <source>
        <dbReference type="SAM" id="MobiDB-lite"/>
    </source>
</evidence>
<keyword evidence="9" id="KW-0807">Transducer</keyword>
<evidence type="ECO:0000256" key="4">
    <source>
        <dbReference type="ARBA" id="ARBA00022989"/>
    </source>
</evidence>
<keyword evidence="6 11" id="KW-0472">Membrane</keyword>
<dbReference type="InterPro" id="IPR008365">
    <property type="entry name" value="Prostanoid_rcpt"/>
</dbReference>
<keyword evidence="14" id="KW-1185">Reference proteome</keyword>
<feature type="transmembrane region" description="Helical" evidence="11">
    <location>
        <begin position="208"/>
        <end position="231"/>
    </location>
</feature>
<organism evidence="13 14">
    <name type="scientific">Tetraparma gracilis</name>
    <dbReference type="NCBI Taxonomy" id="2962635"/>
    <lineage>
        <taxon>Eukaryota</taxon>
        <taxon>Sar</taxon>
        <taxon>Stramenopiles</taxon>
        <taxon>Ochrophyta</taxon>
        <taxon>Bolidophyceae</taxon>
        <taxon>Parmales</taxon>
        <taxon>Triparmaceae</taxon>
        <taxon>Tetraparma</taxon>
    </lineage>
</organism>
<proteinExistence type="predicted"/>
<feature type="transmembrane region" description="Helical" evidence="11">
    <location>
        <begin position="31"/>
        <end position="59"/>
    </location>
</feature>
<feature type="region of interest" description="Disordered" evidence="10">
    <location>
        <begin position="1224"/>
        <end position="1272"/>
    </location>
</feature>
<dbReference type="SUPFAM" id="SSF55961">
    <property type="entry name" value="Bet v1-like"/>
    <property type="match status" value="1"/>
</dbReference>
<evidence type="ECO:0000256" key="6">
    <source>
        <dbReference type="ARBA" id="ARBA00023136"/>
    </source>
</evidence>
<dbReference type="InterPro" id="IPR000276">
    <property type="entry name" value="GPCR_Rhodpsn"/>
</dbReference>
<feature type="transmembrane region" description="Helical" evidence="11">
    <location>
        <begin position="150"/>
        <end position="170"/>
    </location>
</feature>
<feature type="transmembrane region" description="Helical" evidence="11">
    <location>
        <begin position="288"/>
        <end position="310"/>
    </location>
</feature>
<feature type="transmembrane region" description="Helical" evidence="11">
    <location>
        <begin position="1048"/>
        <end position="1069"/>
    </location>
</feature>
<evidence type="ECO:0000256" key="5">
    <source>
        <dbReference type="ARBA" id="ARBA00023040"/>
    </source>
</evidence>
<dbReference type="SUPFAM" id="SSF81321">
    <property type="entry name" value="Family A G protein-coupled receptor-like"/>
    <property type="match status" value="1"/>
</dbReference>
<evidence type="ECO:0000256" key="9">
    <source>
        <dbReference type="ARBA" id="ARBA00023224"/>
    </source>
</evidence>
<feature type="transmembrane region" description="Helical" evidence="11">
    <location>
        <begin position="978"/>
        <end position="995"/>
    </location>
</feature>
<feature type="transmembrane region" description="Helical" evidence="11">
    <location>
        <begin position="804"/>
        <end position="823"/>
    </location>
</feature>
<accession>A0ABQ6NAA5</accession>
<keyword evidence="5" id="KW-0297">G-protein coupled receptor</keyword>
<evidence type="ECO:0000256" key="3">
    <source>
        <dbReference type="ARBA" id="ARBA00022692"/>
    </source>
</evidence>
<dbReference type="PANTHER" id="PTHR11866:SF16">
    <property type="entry name" value="PROSTAGLANDIN E2 RECEPTOR EP4 SUBTYPE-LIKE PROTEIN"/>
    <property type="match status" value="1"/>
</dbReference>
<reference evidence="13 14" key="1">
    <citation type="journal article" date="2023" name="Commun. Biol.">
        <title>Genome analysis of Parmales, the sister group of diatoms, reveals the evolutionary specialization of diatoms from phago-mixotrophs to photoautotrophs.</title>
        <authorList>
            <person name="Ban H."/>
            <person name="Sato S."/>
            <person name="Yoshikawa S."/>
            <person name="Yamada K."/>
            <person name="Nakamura Y."/>
            <person name="Ichinomiya M."/>
            <person name="Sato N."/>
            <person name="Blanc-Mathieu R."/>
            <person name="Endo H."/>
            <person name="Kuwata A."/>
            <person name="Ogata H."/>
        </authorList>
    </citation>
    <scope>NUCLEOTIDE SEQUENCE [LARGE SCALE GENOMIC DNA]</scope>
</reference>
<dbReference type="PROSITE" id="PS50262">
    <property type="entry name" value="G_PROTEIN_RECEP_F1_2"/>
    <property type="match status" value="1"/>
</dbReference>
<comment type="subcellular location">
    <subcellularLocation>
        <location evidence="1">Cell membrane</location>
        <topology evidence="1">Multi-pass membrane protein</topology>
    </subcellularLocation>
</comment>
<feature type="domain" description="G-protein coupled receptors family 1 profile" evidence="12">
    <location>
        <begin position="43"/>
        <end position="307"/>
    </location>
</feature>
<feature type="transmembrane region" description="Helical" evidence="11">
    <location>
        <begin position="1081"/>
        <end position="1104"/>
    </location>
</feature>
<feature type="region of interest" description="Disordered" evidence="10">
    <location>
        <begin position="331"/>
        <end position="352"/>
    </location>
</feature>
<name>A0ABQ6NAA5_9STRA</name>
<feature type="transmembrane region" description="Helical" evidence="11">
    <location>
        <begin position="109"/>
        <end position="129"/>
    </location>
</feature>
<dbReference type="Pfam" id="PF00001">
    <property type="entry name" value="7tm_1"/>
    <property type="match status" value="1"/>
</dbReference>
<dbReference type="PANTHER" id="PTHR11866">
    <property type="entry name" value="G-PROTEIN COUPLED RECEPTOR FAMILY 1 MEMBER"/>
    <property type="match status" value="1"/>
</dbReference>
<feature type="compositionally biased region" description="Basic and acidic residues" evidence="10">
    <location>
        <begin position="1235"/>
        <end position="1264"/>
    </location>
</feature>
<keyword evidence="4 11" id="KW-1133">Transmembrane helix</keyword>
<protein>
    <recommendedName>
        <fullName evidence="12">G-protein coupled receptors family 1 profile domain-containing protein</fullName>
    </recommendedName>
</protein>
<feature type="transmembrane region" description="Helical" evidence="11">
    <location>
        <begin position="71"/>
        <end position="89"/>
    </location>
</feature>
<feature type="transmembrane region" description="Helical" evidence="11">
    <location>
        <begin position="772"/>
        <end position="792"/>
    </location>
</feature>
<evidence type="ECO:0000256" key="7">
    <source>
        <dbReference type="ARBA" id="ARBA00023170"/>
    </source>
</evidence>
<gene>
    <name evidence="13" type="ORF">TeGR_g2196</name>
</gene>
<dbReference type="Proteomes" id="UP001165060">
    <property type="component" value="Unassembled WGS sequence"/>
</dbReference>
<keyword evidence="3 11" id="KW-0812">Transmembrane</keyword>